<keyword evidence="2" id="KW-1185">Reference proteome</keyword>
<gene>
    <name evidence="1" type="ORF">J2Z82_002580</name>
</gene>
<accession>A0ABS4HFF6</accession>
<dbReference type="Proteomes" id="UP001519328">
    <property type="component" value="Unassembled WGS sequence"/>
</dbReference>
<evidence type="ECO:0000313" key="2">
    <source>
        <dbReference type="Proteomes" id="UP001519328"/>
    </source>
</evidence>
<sequence length="137" mass="16079">MDNQFREFFDTFLDVWRRSSLTELEDIISIDYKAREISGGEVVDFGYEEAINGWEQGFNFVKENDAEWELKEISILPLRDDETMAIMSATLVIEGKSLETVNLFFETFKRNEENNWKLVRSYIEAGVIKENIDGKLF</sequence>
<proteinExistence type="predicted"/>
<evidence type="ECO:0008006" key="3">
    <source>
        <dbReference type="Google" id="ProtNLM"/>
    </source>
</evidence>
<dbReference type="EMBL" id="JAGGKK010000014">
    <property type="protein sequence ID" value="MBP1949640.1"/>
    <property type="molecule type" value="Genomic_DNA"/>
</dbReference>
<comment type="caution">
    <text evidence="1">The sequence shown here is derived from an EMBL/GenBank/DDBJ whole genome shotgun (WGS) entry which is preliminary data.</text>
</comment>
<reference evidence="1 2" key="1">
    <citation type="submission" date="2021-03" db="EMBL/GenBank/DDBJ databases">
        <title>Genomic Encyclopedia of Type Strains, Phase IV (KMG-IV): sequencing the most valuable type-strain genomes for metagenomic binning, comparative biology and taxonomic classification.</title>
        <authorList>
            <person name="Goeker M."/>
        </authorList>
    </citation>
    <scope>NUCLEOTIDE SEQUENCE [LARGE SCALE GENOMIC DNA]</scope>
    <source>
        <strain evidence="1 2">DSM 21085</strain>
    </source>
</reference>
<organism evidence="1 2">
    <name type="scientific">Virgibacillus litoralis</name>
    <dbReference type="NCBI Taxonomy" id="578221"/>
    <lineage>
        <taxon>Bacteria</taxon>
        <taxon>Bacillati</taxon>
        <taxon>Bacillota</taxon>
        <taxon>Bacilli</taxon>
        <taxon>Bacillales</taxon>
        <taxon>Bacillaceae</taxon>
        <taxon>Virgibacillus</taxon>
    </lineage>
</organism>
<name>A0ABS4HFF6_9BACI</name>
<dbReference type="RefSeq" id="WP_209481129.1">
    <property type="nucleotide sequence ID" value="NZ_JAGGKK010000014.1"/>
</dbReference>
<protein>
    <recommendedName>
        <fullName evidence="3">Flavoprotein</fullName>
    </recommendedName>
</protein>
<evidence type="ECO:0000313" key="1">
    <source>
        <dbReference type="EMBL" id="MBP1949640.1"/>
    </source>
</evidence>